<dbReference type="SUPFAM" id="SSF48726">
    <property type="entry name" value="Immunoglobulin"/>
    <property type="match status" value="2"/>
</dbReference>
<dbReference type="InterPro" id="IPR007110">
    <property type="entry name" value="Ig-like_dom"/>
</dbReference>
<keyword evidence="2" id="KW-0732">Signal</keyword>
<dbReference type="CDD" id="cd00096">
    <property type="entry name" value="Ig"/>
    <property type="match status" value="1"/>
</dbReference>
<feature type="domain" description="Ig-like" evidence="3">
    <location>
        <begin position="23"/>
        <end position="124"/>
    </location>
</feature>
<dbReference type="InterPro" id="IPR003599">
    <property type="entry name" value="Ig_sub"/>
</dbReference>
<dbReference type="InterPro" id="IPR036179">
    <property type="entry name" value="Ig-like_dom_sf"/>
</dbReference>
<dbReference type="SMART" id="SM00408">
    <property type="entry name" value="IGc2"/>
    <property type="match status" value="2"/>
</dbReference>
<accession>A0AA36DI76</accession>
<protein>
    <recommendedName>
        <fullName evidence="3">Ig-like domain-containing protein</fullName>
    </recommendedName>
</protein>
<dbReference type="SMART" id="SM00409">
    <property type="entry name" value="IG"/>
    <property type="match status" value="1"/>
</dbReference>
<feature type="non-terminal residue" evidence="4">
    <location>
        <position position="1"/>
    </location>
</feature>
<keyword evidence="1" id="KW-1133">Transmembrane helix</keyword>
<dbReference type="AlphaFoldDB" id="A0AA36DI76"/>
<feature type="signal peptide" evidence="2">
    <location>
        <begin position="1"/>
        <end position="20"/>
    </location>
</feature>
<feature type="chain" id="PRO_5041224236" description="Ig-like domain-containing protein" evidence="2">
    <location>
        <begin position="21"/>
        <end position="308"/>
    </location>
</feature>
<evidence type="ECO:0000256" key="1">
    <source>
        <dbReference type="SAM" id="Phobius"/>
    </source>
</evidence>
<evidence type="ECO:0000256" key="2">
    <source>
        <dbReference type="SAM" id="SignalP"/>
    </source>
</evidence>
<keyword evidence="1" id="KW-0812">Transmembrane</keyword>
<organism evidence="4 5">
    <name type="scientific">Mesorhabditis spiculigera</name>
    <dbReference type="NCBI Taxonomy" id="96644"/>
    <lineage>
        <taxon>Eukaryota</taxon>
        <taxon>Metazoa</taxon>
        <taxon>Ecdysozoa</taxon>
        <taxon>Nematoda</taxon>
        <taxon>Chromadorea</taxon>
        <taxon>Rhabditida</taxon>
        <taxon>Rhabditina</taxon>
        <taxon>Rhabditomorpha</taxon>
        <taxon>Rhabditoidea</taxon>
        <taxon>Rhabditidae</taxon>
        <taxon>Mesorhabditinae</taxon>
        <taxon>Mesorhabditis</taxon>
    </lineage>
</organism>
<evidence type="ECO:0000259" key="3">
    <source>
        <dbReference type="PROSITE" id="PS50835"/>
    </source>
</evidence>
<gene>
    <name evidence="4" type="ORF">MSPICULIGERA_LOCUS24615</name>
</gene>
<keyword evidence="5" id="KW-1185">Reference proteome</keyword>
<comment type="caution">
    <text evidence="4">The sequence shown here is derived from an EMBL/GenBank/DDBJ whole genome shotgun (WGS) entry which is preliminary data.</text>
</comment>
<dbReference type="EMBL" id="CATQJA010002709">
    <property type="protein sequence ID" value="CAJ0586619.1"/>
    <property type="molecule type" value="Genomic_DNA"/>
</dbReference>
<dbReference type="Gene3D" id="2.60.40.10">
    <property type="entry name" value="Immunoglobulins"/>
    <property type="match status" value="1"/>
</dbReference>
<feature type="transmembrane region" description="Helical" evidence="1">
    <location>
        <begin position="247"/>
        <end position="269"/>
    </location>
</feature>
<dbReference type="Proteomes" id="UP001177023">
    <property type="component" value="Unassembled WGS sequence"/>
</dbReference>
<evidence type="ECO:0000313" key="4">
    <source>
        <dbReference type="EMBL" id="CAJ0586619.1"/>
    </source>
</evidence>
<evidence type="ECO:0000313" key="5">
    <source>
        <dbReference type="Proteomes" id="UP001177023"/>
    </source>
</evidence>
<name>A0AA36DI76_9BILA</name>
<keyword evidence="1" id="KW-0472">Membrane</keyword>
<dbReference type="PROSITE" id="PS50835">
    <property type="entry name" value="IG_LIKE"/>
    <property type="match status" value="1"/>
</dbReference>
<reference evidence="4" key="1">
    <citation type="submission" date="2023-06" db="EMBL/GenBank/DDBJ databases">
        <authorList>
            <person name="Delattre M."/>
        </authorList>
    </citation>
    <scope>NUCLEOTIDE SEQUENCE</scope>
    <source>
        <strain evidence="4">AF72</strain>
    </source>
</reference>
<sequence>MSPPRALILLLPIFFNGIHALPPHSTVENTEVEMGIGHSTTLQCNALTNSSQRVIWFKDGAIVAKLNSTQAAIYLDRPPANREKSITFPGSLTIRNATLDDAGKYWCQEESSGTKGDVYEIKLAYVKLHEVREIRVKPTAPKLGQRIAMYCPNVTLVGGPALLYWNFDGVPVNWDNHDGNLRPYDRDRMLVIEELKNTEAGVFECFYNHWTGPVAFRMRIQPMEADPAYDDGMLIYTLNYNNAMFRHALLCFITICLVASAFLLTYVLVACCRRDSRLTFWPQRVYSSLGPGFRKPIFPQPDYVVRAH</sequence>
<dbReference type="InterPro" id="IPR003598">
    <property type="entry name" value="Ig_sub2"/>
</dbReference>
<dbReference type="Pfam" id="PF13927">
    <property type="entry name" value="Ig_3"/>
    <property type="match status" value="1"/>
</dbReference>
<proteinExistence type="predicted"/>
<dbReference type="InterPro" id="IPR013783">
    <property type="entry name" value="Ig-like_fold"/>
</dbReference>